<evidence type="ECO:0000313" key="2">
    <source>
        <dbReference type="Proteomes" id="UP000234681"/>
    </source>
</evidence>
<reference evidence="1 2" key="1">
    <citation type="submission" date="2005-09" db="EMBL/GenBank/DDBJ databases">
        <authorList>
            <person name="Mural R.J."/>
            <person name="Li P.W."/>
            <person name="Adams M.D."/>
            <person name="Amanatides P.G."/>
            <person name="Baden-Tillson H."/>
            <person name="Barnstead M."/>
            <person name="Chin S.H."/>
            <person name="Dew I."/>
            <person name="Evans C.A."/>
            <person name="Ferriera S."/>
            <person name="Flanigan M."/>
            <person name="Fosler C."/>
            <person name="Glodek A."/>
            <person name="Gu Z."/>
            <person name="Holt R.A."/>
            <person name="Jennings D."/>
            <person name="Kraft C.L."/>
            <person name="Lu F."/>
            <person name="Nguyen T."/>
            <person name="Nusskern D.R."/>
            <person name="Pfannkoch C.M."/>
            <person name="Sitter C."/>
            <person name="Sutton G.G."/>
            <person name="Venter J.C."/>
            <person name="Wang Z."/>
            <person name="Woodage T."/>
            <person name="Zheng X.H."/>
            <person name="Zhong F."/>
        </authorList>
    </citation>
    <scope>NUCLEOTIDE SEQUENCE [LARGE SCALE GENOMIC DNA]</scope>
    <source>
        <strain>BN</strain>
        <strain evidence="2">Sprague-Dawley</strain>
    </source>
</reference>
<dbReference type="AlphaFoldDB" id="A6K2J7"/>
<accession>A6K2J7</accession>
<dbReference type="EMBL" id="CH474014">
    <property type="protein sequence ID" value="EDL90534.1"/>
    <property type="molecule type" value="Genomic_DNA"/>
</dbReference>
<dbReference type="Proteomes" id="UP000234681">
    <property type="component" value="Chromosome X"/>
</dbReference>
<proteinExistence type="predicted"/>
<gene>
    <name evidence="1" type="ORF">rCG_49740</name>
</gene>
<sequence length="43" mass="4566">MDPNPGNHLGTHCMPAVNRSTAVSEKCSLGSPIEIWPDSCIIS</sequence>
<organism evidence="1 2">
    <name type="scientific">Rattus norvegicus</name>
    <name type="common">Rat</name>
    <dbReference type="NCBI Taxonomy" id="10116"/>
    <lineage>
        <taxon>Eukaryota</taxon>
        <taxon>Metazoa</taxon>
        <taxon>Chordata</taxon>
        <taxon>Craniata</taxon>
        <taxon>Vertebrata</taxon>
        <taxon>Euteleostomi</taxon>
        <taxon>Mammalia</taxon>
        <taxon>Eutheria</taxon>
        <taxon>Euarchontoglires</taxon>
        <taxon>Glires</taxon>
        <taxon>Rodentia</taxon>
        <taxon>Myomorpha</taxon>
        <taxon>Muroidea</taxon>
        <taxon>Muridae</taxon>
        <taxon>Murinae</taxon>
        <taxon>Rattus</taxon>
    </lineage>
</organism>
<evidence type="ECO:0000313" key="1">
    <source>
        <dbReference type="EMBL" id="EDL90534.1"/>
    </source>
</evidence>
<protein>
    <submittedName>
        <fullName evidence="1">RCG49740</fullName>
    </submittedName>
</protein>
<name>A6K2J7_RAT</name>